<dbReference type="AlphaFoldDB" id="Q2LEN2"/>
<dbReference type="RefSeq" id="WP_012477074.1">
    <property type="nucleotide sequence ID" value="NC_010851.1"/>
</dbReference>
<proteinExistence type="predicted"/>
<feature type="region of interest" description="Disordered" evidence="1">
    <location>
        <begin position="1"/>
        <end position="23"/>
    </location>
</feature>
<reference evidence="3" key="1">
    <citation type="journal article" date="2006" name="Appl. Environ. Microbiol.">
        <title>Diversity of telomere palindromic sequences and replication genes among Streptomyces linear plasmids.</title>
        <authorList>
            <person name="Zhang R."/>
            <person name="Yang Y."/>
            <person name="Fang P."/>
            <person name="Jiang C."/>
            <person name="Xu L."/>
            <person name="Zhu Y."/>
            <person name="Shen M."/>
            <person name="Xia H."/>
            <person name="Zhao J."/>
            <person name="Chen T."/>
            <person name="Qin Z."/>
        </authorList>
    </citation>
    <scope>NUCLEOTIDE SEQUENCE</scope>
    <source>
        <strain evidence="3">FR1</strain>
        <plasmid evidence="3">pFRL1</plasmid>
    </source>
</reference>
<feature type="domain" description="4Fe-4S Wbl-type" evidence="2">
    <location>
        <begin position="25"/>
        <end position="94"/>
    </location>
</feature>
<dbReference type="PROSITE" id="PS51674">
    <property type="entry name" value="4FE4S_WBL"/>
    <property type="match status" value="1"/>
</dbReference>
<organism evidence="3">
    <name type="scientific">Streptomyces sp. FR1</name>
    <dbReference type="NCBI Taxonomy" id="349971"/>
    <lineage>
        <taxon>Bacteria</taxon>
        <taxon>Bacillati</taxon>
        <taxon>Actinomycetota</taxon>
        <taxon>Actinomycetes</taxon>
        <taxon>Kitasatosporales</taxon>
        <taxon>Streptomycetaceae</taxon>
        <taxon>Streptomyces</taxon>
    </lineage>
</organism>
<dbReference type="EMBL" id="DQ322651">
    <property type="protein sequence ID" value="ABC67433.1"/>
    <property type="molecule type" value="Genomic_DNA"/>
</dbReference>
<evidence type="ECO:0000259" key="2">
    <source>
        <dbReference type="PROSITE" id="PS51674"/>
    </source>
</evidence>
<evidence type="ECO:0000256" key="1">
    <source>
        <dbReference type="SAM" id="MobiDB-lite"/>
    </source>
</evidence>
<gene>
    <name evidence="3" type="ORF">pFRL1.45</name>
</gene>
<sequence length="173" mass="19363">MSRTHPTEPAPDPRFPFPHTTAPTRCRRDPALFDLGFGDLSGDTKKAAHKRLEAARRSCSACPVVTACLRWALVNEPLTAENVFAGTTPGQRRVLRRRLVDRLGPDWVDVLAARDQARRERAEAARYTPLPVAQARIVHLDRELHGPLRLLPQLTAEEQRLNRSRLEAGLKAA</sequence>
<accession>Q2LEN2</accession>
<dbReference type="InterPro" id="IPR034768">
    <property type="entry name" value="4FE4S_WBL"/>
</dbReference>
<protein>
    <recommendedName>
        <fullName evidence="2">4Fe-4S Wbl-type domain-containing protein</fullName>
    </recommendedName>
</protein>
<dbReference type="Pfam" id="PF02467">
    <property type="entry name" value="Whib"/>
    <property type="match status" value="1"/>
</dbReference>
<keyword evidence="3" id="KW-0614">Plasmid</keyword>
<name>Q2LEN2_9ACTN</name>
<evidence type="ECO:0000313" key="3">
    <source>
        <dbReference type="EMBL" id="ABC67433.1"/>
    </source>
</evidence>
<geneLocation type="plasmid" evidence="3">
    <name>pFRL1</name>
</geneLocation>